<accession>A0AAN7UTX1</accession>
<comment type="caution">
    <text evidence="2">The sequence shown here is derived from an EMBL/GenBank/DDBJ whole genome shotgun (WGS) entry which is preliminary data.</text>
</comment>
<evidence type="ECO:0000313" key="2">
    <source>
        <dbReference type="EMBL" id="KAK5633999.1"/>
    </source>
</evidence>
<evidence type="ECO:0000256" key="1">
    <source>
        <dbReference type="SAM" id="SignalP"/>
    </source>
</evidence>
<feature type="chain" id="PRO_5042905254" evidence="1">
    <location>
        <begin position="17"/>
        <end position="77"/>
    </location>
</feature>
<protein>
    <submittedName>
        <fullName evidence="2">Uncharacterized protein</fullName>
    </submittedName>
</protein>
<gene>
    <name evidence="2" type="ORF">RRF57_009713</name>
</gene>
<sequence length="77" mass="8473">MQSKIILSLLLSTILAAPATEVVDIRAENPTLLEEYYNGPCSNTDCGVNRVNCRASRLWCVKYPSFDMPQGCTCSSL</sequence>
<dbReference type="Proteomes" id="UP001305414">
    <property type="component" value="Unassembled WGS sequence"/>
</dbReference>
<keyword evidence="1" id="KW-0732">Signal</keyword>
<proteinExistence type="predicted"/>
<dbReference type="EMBL" id="JAWHQM010000037">
    <property type="protein sequence ID" value="KAK5633999.1"/>
    <property type="molecule type" value="Genomic_DNA"/>
</dbReference>
<keyword evidence="3" id="KW-1185">Reference proteome</keyword>
<organism evidence="2 3">
    <name type="scientific">Xylaria bambusicola</name>
    <dbReference type="NCBI Taxonomy" id="326684"/>
    <lineage>
        <taxon>Eukaryota</taxon>
        <taxon>Fungi</taxon>
        <taxon>Dikarya</taxon>
        <taxon>Ascomycota</taxon>
        <taxon>Pezizomycotina</taxon>
        <taxon>Sordariomycetes</taxon>
        <taxon>Xylariomycetidae</taxon>
        <taxon>Xylariales</taxon>
        <taxon>Xylariaceae</taxon>
        <taxon>Xylaria</taxon>
    </lineage>
</organism>
<feature type="signal peptide" evidence="1">
    <location>
        <begin position="1"/>
        <end position="16"/>
    </location>
</feature>
<reference evidence="2 3" key="1">
    <citation type="submission" date="2023-10" db="EMBL/GenBank/DDBJ databases">
        <title>Draft genome sequence of Xylaria bambusicola isolate GMP-LS, the root and basal stem rot pathogen of sugarcane in Indonesia.</title>
        <authorList>
            <person name="Selvaraj P."/>
            <person name="Muralishankar V."/>
            <person name="Muruganantham S."/>
            <person name="Sp S."/>
            <person name="Haryani S."/>
            <person name="Lau K.J.X."/>
            <person name="Naqvi N.I."/>
        </authorList>
    </citation>
    <scope>NUCLEOTIDE SEQUENCE [LARGE SCALE GENOMIC DNA]</scope>
    <source>
        <strain evidence="2">GMP-LS</strain>
    </source>
</reference>
<dbReference type="AlphaFoldDB" id="A0AAN7UTX1"/>
<name>A0AAN7UTX1_9PEZI</name>
<evidence type="ECO:0000313" key="3">
    <source>
        <dbReference type="Proteomes" id="UP001305414"/>
    </source>
</evidence>